<organism evidence="8 9">
    <name type="scientific">Acinetobacter terrestris</name>
    <dbReference type="NCBI Taxonomy" id="2529843"/>
    <lineage>
        <taxon>Bacteria</taxon>
        <taxon>Pseudomonadati</taxon>
        <taxon>Pseudomonadota</taxon>
        <taxon>Gammaproteobacteria</taxon>
        <taxon>Moraxellales</taxon>
        <taxon>Moraxellaceae</taxon>
        <taxon>Acinetobacter</taxon>
        <taxon>Acinetobacter Taxon 24</taxon>
    </lineage>
</organism>
<evidence type="ECO:0000256" key="6">
    <source>
        <dbReference type="ARBA" id="ARBA00034078"/>
    </source>
</evidence>
<evidence type="ECO:0000256" key="4">
    <source>
        <dbReference type="ARBA" id="ARBA00023004"/>
    </source>
</evidence>
<protein>
    <submittedName>
        <fullName evidence="8">2Fe-2S iron-sulfur cluster-binding protein</fullName>
    </submittedName>
</protein>
<keyword evidence="3" id="KW-0479">Metal-binding</keyword>
<keyword evidence="5" id="KW-0411">Iron-sulfur</keyword>
<reference evidence="8" key="1">
    <citation type="submission" date="2023-04" db="EMBL/GenBank/DDBJ databases">
        <title>The environmental microbiomes in feedlot watering bowls are a reservoir of florfenicol resistance for bovine respiratory disease pathogens.</title>
        <authorList>
            <person name="Kos D.W."/>
            <person name="Ruzzini A.C."/>
            <person name="Schreiner B."/>
            <person name="Jelinski M.D."/>
        </authorList>
    </citation>
    <scope>NUCLEOTIDE SEQUENCE</scope>
    <source>
        <strain evidence="8">WB3</strain>
        <plasmid evidence="8">unnamed1</plasmid>
    </source>
</reference>
<dbReference type="AlphaFoldDB" id="A0AAW6UTS8"/>
<comment type="cofactor">
    <cofactor evidence="6">
        <name>[2Fe-2S] cluster</name>
        <dbReference type="ChEBI" id="CHEBI:190135"/>
    </cofactor>
</comment>
<evidence type="ECO:0000313" key="8">
    <source>
        <dbReference type="EMBL" id="MDK1685083.1"/>
    </source>
</evidence>
<dbReference type="InterPro" id="IPR001041">
    <property type="entry name" value="2Fe-2S_ferredoxin-type"/>
</dbReference>
<dbReference type="InterPro" id="IPR012675">
    <property type="entry name" value="Beta-grasp_dom_sf"/>
</dbReference>
<accession>A0AAW6UTS8</accession>
<evidence type="ECO:0000256" key="3">
    <source>
        <dbReference type="ARBA" id="ARBA00022723"/>
    </source>
</evidence>
<dbReference type="Gene3D" id="3.10.20.30">
    <property type="match status" value="1"/>
</dbReference>
<evidence type="ECO:0000259" key="7">
    <source>
        <dbReference type="PROSITE" id="PS51085"/>
    </source>
</evidence>
<dbReference type="InterPro" id="IPR036010">
    <property type="entry name" value="2Fe-2S_ferredoxin-like_sf"/>
</dbReference>
<gene>
    <name evidence="8" type="ORF">QOR41_14940</name>
</gene>
<geneLocation type="plasmid" evidence="8">
    <name>unnamed1</name>
</geneLocation>
<evidence type="ECO:0000313" key="9">
    <source>
        <dbReference type="Proteomes" id="UP001241935"/>
    </source>
</evidence>
<dbReference type="GO" id="GO:0009055">
    <property type="term" value="F:electron transfer activity"/>
    <property type="evidence" value="ECO:0007669"/>
    <property type="project" value="TreeGrafter"/>
</dbReference>
<evidence type="ECO:0000256" key="2">
    <source>
        <dbReference type="ARBA" id="ARBA00022714"/>
    </source>
</evidence>
<keyword evidence="2" id="KW-0001">2Fe-2S</keyword>
<dbReference type="CDD" id="cd00207">
    <property type="entry name" value="fer2"/>
    <property type="match status" value="1"/>
</dbReference>
<comment type="similarity">
    <text evidence="1">Belongs to the adrenodoxin/putidaredoxin family.</text>
</comment>
<keyword evidence="4" id="KW-0408">Iron</keyword>
<dbReference type="SUPFAM" id="SSF54292">
    <property type="entry name" value="2Fe-2S ferredoxin-like"/>
    <property type="match status" value="1"/>
</dbReference>
<keyword evidence="8" id="KW-0614">Plasmid</keyword>
<dbReference type="GO" id="GO:0051537">
    <property type="term" value="F:2 iron, 2 sulfur cluster binding"/>
    <property type="evidence" value="ECO:0007669"/>
    <property type="project" value="UniProtKB-KW"/>
</dbReference>
<dbReference type="Pfam" id="PF00111">
    <property type="entry name" value="Fer2"/>
    <property type="match status" value="1"/>
</dbReference>
<dbReference type="PRINTS" id="PR00355">
    <property type="entry name" value="ADRENODOXIN"/>
</dbReference>
<comment type="caution">
    <text evidence="8">The sequence shown here is derived from an EMBL/GenBank/DDBJ whole genome shotgun (WGS) entry which is preliminary data.</text>
</comment>
<evidence type="ECO:0000256" key="5">
    <source>
        <dbReference type="ARBA" id="ARBA00023014"/>
    </source>
</evidence>
<evidence type="ECO:0000256" key="1">
    <source>
        <dbReference type="ARBA" id="ARBA00010914"/>
    </source>
</evidence>
<dbReference type="PANTHER" id="PTHR23426:SF65">
    <property type="entry name" value="FERREDOXIN-2, MITOCHONDRIAL"/>
    <property type="match status" value="1"/>
</dbReference>
<dbReference type="RefSeq" id="WP_171537459.1">
    <property type="nucleotide sequence ID" value="NZ_JABERE010000008.1"/>
</dbReference>
<sequence>MGTITFVEYDGTEHVIDLEAGKTLMQLALDNALPSIDGDCGGECACGTCHVILDSSLIKKVGSASSNEIQMLDLSAEKTATSRLACQVQVSEDMAGAIVRLPEYQV</sequence>
<proteinExistence type="inferred from homology"/>
<dbReference type="EMBL" id="JASKNE010000005">
    <property type="protein sequence ID" value="MDK1685083.1"/>
    <property type="molecule type" value="Genomic_DNA"/>
</dbReference>
<dbReference type="GO" id="GO:0046872">
    <property type="term" value="F:metal ion binding"/>
    <property type="evidence" value="ECO:0007669"/>
    <property type="project" value="UniProtKB-KW"/>
</dbReference>
<dbReference type="InterPro" id="IPR001055">
    <property type="entry name" value="Adrenodoxin-like"/>
</dbReference>
<dbReference type="GO" id="GO:0140647">
    <property type="term" value="P:P450-containing electron transport chain"/>
    <property type="evidence" value="ECO:0007669"/>
    <property type="project" value="InterPro"/>
</dbReference>
<dbReference type="PROSITE" id="PS51085">
    <property type="entry name" value="2FE2S_FER_2"/>
    <property type="match status" value="1"/>
</dbReference>
<name>A0AAW6UTS8_9GAMM</name>
<feature type="domain" description="2Fe-2S ferredoxin-type" evidence="7">
    <location>
        <begin position="2"/>
        <end position="105"/>
    </location>
</feature>
<dbReference type="PANTHER" id="PTHR23426">
    <property type="entry name" value="FERREDOXIN/ADRENODOXIN"/>
    <property type="match status" value="1"/>
</dbReference>
<dbReference type="Proteomes" id="UP001241935">
    <property type="component" value="Unassembled WGS sequence"/>
</dbReference>